<dbReference type="PROSITE" id="PS50965">
    <property type="entry name" value="NERD"/>
    <property type="match status" value="1"/>
</dbReference>
<protein>
    <recommendedName>
        <fullName evidence="1">NERD domain-containing protein</fullName>
    </recommendedName>
</protein>
<dbReference type="Pfam" id="PF08378">
    <property type="entry name" value="NERD"/>
    <property type="match status" value="1"/>
</dbReference>
<evidence type="ECO:0000259" key="1">
    <source>
        <dbReference type="PROSITE" id="PS50965"/>
    </source>
</evidence>
<accession>A0A0A5G6L5</accession>
<dbReference type="RefSeq" id="WP_051255027.1">
    <property type="nucleotide sequence ID" value="NZ_AULJ01000018.1"/>
</dbReference>
<proteinExistence type="predicted"/>
<comment type="caution">
    <text evidence="2">The sequence shown here is derived from an EMBL/GenBank/DDBJ whole genome shotgun (WGS) entry which is preliminary data.</text>
</comment>
<dbReference type="Proteomes" id="UP000030403">
    <property type="component" value="Unassembled WGS sequence"/>
</dbReference>
<dbReference type="AlphaFoldDB" id="A0A0A5G6L5"/>
<name>A0A0A5G6L5_9BACI</name>
<sequence length="330" mass="38343">MNAKKRIVPLLILQLEALLRRLSHLHPKRKQIEDDLSMMWSGYNGELLLDYDLRFLPYRSYQILHDVRLQVFGKCFQIDTLVLSPYAAFIIEAKNYAGTIVFDEESETFIQLVRGKKKTMKDPLIQVTRQQKQLEEWLRHNAGIHGYPVIPMVAICNPSTIVTPPKNHSQTWPIMNSIHTVDQIQQNNELYKNRKPVDIELIKNKIILADTPLEQDLLKKYSINPSDVKLGVQCPECGHLHMTYIRRRWDCSECGHRSSVAHIKALADYFLLFKNTITNRECRILLGCSERLAYHFLSKLGLRNSGKTSGRKYYAPENVRDFLSYVESSK</sequence>
<keyword evidence="3" id="KW-1185">Reference proteome</keyword>
<gene>
    <name evidence="2" type="ORF">N783_11625</name>
</gene>
<dbReference type="STRING" id="1385511.GCA_000425225_01850"/>
<evidence type="ECO:0000313" key="2">
    <source>
        <dbReference type="EMBL" id="KGX86813.1"/>
    </source>
</evidence>
<evidence type="ECO:0000313" key="3">
    <source>
        <dbReference type="Proteomes" id="UP000030403"/>
    </source>
</evidence>
<dbReference type="OrthoDB" id="569879at2"/>
<reference evidence="2 3" key="1">
    <citation type="submission" date="2013-08" db="EMBL/GenBank/DDBJ databases">
        <authorList>
            <person name="Huang J."/>
            <person name="Wang G."/>
        </authorList>
    </citation>
    <scope>NUCLEOTIDE SEQUENCE [LARGE SCALE GENOMIC DNA]</scope>
    <source>
        <strain evidence="2 3">BH030004</strain>
    </source>
</reference>
<organism evidence="2 3">
    <name type="scientific">Pontibacillus marinus BH030004 = DSM 16465</name>
    <dbReference type="NCBI Taxonomy" id="1385511"/>
    <lineage>
        <taxon>Bacteria</taxon>
        <taxon>Bacillati</taxon>
        <taxon>Bacillota</taxon>
        <taxon>Bacilli</taxon>
        <taxon>Bacillales</taxon>
        <taxon>Bacillaceae</taxon>
        <taxon>Pontibacillus</taxon>
    </lineage>
</organism>
<dbReference type="InterPro" id="IPR011528">
    <property type="entry name" value="NERD"/>
</dbReference>
<feature type="domain" description="NERD" evidence="1">
    <location>
        <begin position="41"/>
        <end position="157"/>
    </location>
</feature>
<dbReference type="eggNOG" id="COG0551">
    <property type="taxonomic scope" value="Bacteria"/>
</dbReference>
<dbReference type="EMBL" id="AVPF01000028">
    <property type="protein sequence ID" value="KGX86813.1"/>
    <property type="molecule type" value="Genomic_DNA"/>
</dbReference>